<keyword evidence="4" id="KW-1185">Reference proteome</keyword>
<feature type="domain" description="N-acetyltransferase" evidence="2">
    <location>
        <begin position="124"/>
        <end position="260"/>
    </location>
</feature>
<sequence>MDAHTAAVIGLAWSRGLSLSDDAAFSRAGERALVRDDALSGLEFVELFGASALRGPGRLVDVAAQLPSAAFLDGTAVAAVAEDQPGTGTRTAARERLAFRDHYAPAIAPGAAVPVVSRSAHDAARVLDASPADDRRDILRTPGAVAAPGAEHDPPESAPPHPAQPCTLVLDDESRVALAGYTAVHHLLADLRVVTAPGFRRRGHARTIVDIAVGEALDSGLICQARIRVESTAAAALADSLGFTDSGSRVVIVPGRAYDH</sequence>
<evidence type="ECO:0000256" key="1">
    <source>
        <dbReference type="SAM" id="MobiDB-lite"/>
    </source>
</evidence>
<feature type="region of interest" description="Disordered" evidence="1">
    <location>
        <begin position="145"/>
        <end position="164"/>
    </location>
</feature>
<proteinExistence type="predicted"/>
<accession>A0ABP9CKV1</accession>
<dbReference type="SUPFAM" id="SSF55729">
    <property type="entry name" value="Acyl-CoA N-acyltransferases (Nat)"/>
    <property type="match status" value="1"/>
</dbReference>
<dbReference type="Gene3D" id="3.40.630.30">
    <property type="match status" value="1"/>
</dbReference>
<dbReference type="RefSeq" id="WP_200171970.1">
    <property type="nucleotide sequence ID" value="NZ_BAABKQ010000001.1"/>
</dbReference>
<dbReference type="Pfam" id="PF00583">
    <property type="entry name" value="Acetyltransf_1"/>
    <property type="match status" value="1"/>
</dbReference>
<dbReference type="InterPro" id="IPR000182">
    <property type="entry name" value="GNAT_dom"/>
</dbReference>
<comment type="caution">
    <text evidence="3">The sequence shown here is derived from an EMBL/GenBank/DDBJ whole genome shotgun (WGS) entry which is preliminary data.</text>
</comment>
<evidence type="ECO:0000313" key="3">
    <source>
        <dbReference type="EMBL" id="GAA4812596.1"/>
    </source>
</evidence>
<evidence type="ECO:0000313" key="4">
    <source>
        <dbReference type="Proteomes" id="UP001500839"/>
    </source>
</evidence>
<gene>
    <name evidence="3" type="ORF">GCM10023353_16770</name>
</gene>
<dbReference type="Proteomes" id="UP001500839">
    <property type="component" value="Unassembled WGS sequence"/>
</dbReference>
<name>A0ABP9CKV1_9ACTN</name>
<evidence type="ECO:0000259" key="2">
    <source>
        <dbReference type="PROSITE" id="PS51186"/>
    </source>
</evidence>
<organism evidence="3 4">
    <name type="scientific">Tomitella cavernea</name>
    <dbReference type="NCBI Taxonomy" id="1387982"/>
    <lineage>
        <taxon>Bacteria</taxon>
        <taxon>Bacillati</taxon>
        <taxon>Actinomycetota</taxon>
        <taxon>Actinomycetes</taxon>
        <taxon>Mycobacteriales</taxon>
        <taxon>Tomitella</taxon>
    </lineage>
</organism>
<dbReference type="InterPro" id="IPR016181">
    <property type="entry name" value="Acyl_CoA_acyltransferase"/>
</dbReference>
<dbReference type="PROSITE" id="PS51186">
    <property type="entry name" value="GNAT"/>
    <property type="match status" value="1"/>
</dbReference>
<dbReference type="EMBL" id="BAABKQ010000001">
    <property type="protein sequence ID" value="GAA4812596.1"/>
    <property type="molecule type" value="Genomic_DNA"/>
</dbReference>
<protein>
    <recommendedName>
        <fullName evidence="2">N-acetyltransferase domain-containing protein</fullName>
    </recommendedName>
</protein>
<reference evidence="4" key="1">
    <citation type="journal article" date="2019" name="Int. J. Syst. Evol. Microbiol.">
        <title>The Global Catalogue of Microorganisms (GCM) 10K type strain sequencing project: providing services to taxonomists for standard genome sequencing and annotation.</title>
        <authorList>
            <consortium name="The Broad Institute Genomics Platform"/>
            <consortium name="The Broad Institute Genome Sequencing Center for Infectious Disease"/>
            <person name="Wu L."/>
            <person name="Ma J."/>
        </authorList>
    </citation>
    <scope>NUCLEOTIDE SEQUENCE [LARGE SCALE GENOMIC DNA]</scope>
    <source>
        <strain evidence="4">JCM 18542</strain>
    </source>
</reference>